<evidence type="ECO:0000313" key="1">
    <source>
        <dbReference type="EMBL" id="RVD93165.1"/>
    </source>
</evidence>
<dbReference type="OrthoDB" id="2197927at2759"/>
<comment type="caution">
    <text evidence="1">The sequence shown here is derived from an EMBL/GenBank/DDBJ whole genome shotgun (WGS) entry which is preliminary data.</text>
</comment>
<evidence type="ECO:0000313" key="2">
    <source>
        <dbReference type="Proteomes" id="UP000282876"/>
    </source>
</evidence>
<gene>
    <name evidence="1" type="ORF">TUBRATIS_003090</name>
</gene>
<sequence length="164" mass="19638">MKRDVINFHLALTNNIASISFSSNLDPIIEPLHPYTLKFDHFQDFLDYYDTLYDESSLQEPEIVEYYLLKHKLKSYEELINDFEGKDEENVFMLEINDYFSHGSISDLFLVDYFTGKYLEDFDKKSAIEFYEEGERIAYERGNEKGKKICRMNYEKLIKEIEEN</sequence>
<organism evidence="1 2">
    <name type="scientific">Tubulinosema ratisbonensis</name>
    <dbReference type="NCBI Taxonomy" id="291195"/>
    <lineage>
        <taxon>Eukaryota</taxon>
        <taxon>Fungi</taxon>
        <taxon>Fungi incertae sedis</taxon>
        <taxon>Microsporidia</taxon>
        <taxon>Tubulinosematoidea</taxon>
        <taxon>Tubulinosematidae</taxon>
        <taxon>Tubulinosema</taxon>
    </lineage>
</organism>
<name>A0A437APK0_9MICR</name>
<accession>A0A437APK0</accession>
<dbReference type="EMBL" id="RCSS01000076">
    <property type="protein sequence ID" value="RVD93165.1"/>
    <property type="molecule type" value="Genomic_DNA"/>
</dbReference>
<reference evidence="1 2" key="1">
    <citation type="submission" date="2018-10" db="EMBL/GenBank/DDBJ databases">
        <title>Draft genome sequence of the microsporidian Tubulinosema ratisbonensis.</title>
        <authorList>
            <person name="Polonais V."/>
            <person name="Peyretaillade E."/>
            <person name="Niehus S."/>
            <person name="Wawrzyniak I."/>
            <person name="Franchet A."/>
            <person name="Gaspin C."/>
            <person name="Reichstadt M."/>
            <person name="Belser C."/>
            <person name="Labadie K."/>
            <person name="Delbac F."/>
            <person name="Ferrandon D."/>
        </authorList>
    </citation>
    <scope>NUCLEOTIDE SEQUENCE [LARGE SCALE GENOMIC DNA]</scope>
    <source>
        <strain evidence="1 2">Franzen</strain>
    </source>
</reference>
<dbReference type="AlphaFoldDB" id="A0A437APK0"/>
<dbReference type="Proteomes" id="UP000282876">
    <property type="component" value="Unassembled WGS sequence"/>
</dbReference>
<keyword evidence="2" id="KW-1185">Reference proteome</keyword>
<dbReference type="VEuPathDB" id="MicrosporidiaDB:TUBRATIS_003090"/>
<proteinExistence type="predicted"/>
<protein>
    <submittedName>
        <fullName evidence="1">Uncharacterized protein</fullName>
    </submittedName>
</protein>